<organism evidence="2 3">
    <name type="scientific">Neofusicoccum ribis</name>
    <dbReference type="NCBI Taxonomy" id="45134"/>
    <lineage>
        <taxon>Eukaryota</taxon>
        <taxon>Fungi</taxon>
        <taxon>Dikarya</taxon>
        <taxon>Ascomycota</taxon>
        <taxon>Pezizomycotina</taxon>
        <taxon>Dothideomycetes</taxon>
        <taxon>Dothideomycetes incertae sedis</taxon>
        <taxon>Botryosphaeriales</taxon>
        <taxon>Botryosphaeriaceae</taxon>
        <taxon>Neofusicoccum</taxon>
    </lineage>
</organism>
<evidence type="ECO:0000256" key="1">
    <source>
        <dbReference type="SAM" id="MobiDB-lite"/>
    </source>
</evidence>
<dbReference type="Proteomes" id="UP001521116">
    <property type="component" value="Unassembled WGS sequence"/>
</dbReference>
<reference evidence="2 3" key="1">
    <citation type="submission" date="2024-02" db="EMBL/GenBank/DDBJ databases">
        <title>De novo assembly and annotation of 12 fungi associated with fruit tree decline syndrome in Ontario, Canada.</title>
        <authorList>
            <person name="Sulman M."/>
            <person name="Ellouze W."/>
            <person name="Ilyukhin E."/>
        </authorList>
    </citation>
    <scope>NUCLEOTIDE SEQUENCE [LARGE SCALE GENOMIC DNA]</scope>
    <source>
        <strain evidence="2 3">M1-105</strain>
    </source>
</reference>
<evidence type="ECO:0000313" key="2">
    <source>
        <dbReference type="EMBL" id="KAL1632972.1"/>
    </source>
</evidence>
<dbReference type="PANTHER" id="PTHR28244:SF1">
    <property type="entry name" value="RNA POLYMERASE I-SPECIFIC TRANSCRIPTION INITIATION FACTOR RRN11"/>
    <property type="match status" value="1"/>
</dbReference>
<dbReference type="EMBL" id="JAJVDC020000025">
    <property type="protein sequence ID" value="KAL1632972.1"/>
    <property type="molecule type" value="Genomic_DNA"/>
</dbReference>
<name>A0ABR3T0N7_9PEZI</name>
<comment type="caution">
    <text evidence="2">The sequence shown here is derived from an EMBL/GenBank/DDBJ whole genome shotgun (WGS) entry which is preliminary data.</text>
</comment>
<feature type="region of interest" description="Disordered" evidence="1">
    <location>
        <begin position="127"/>
        <end position="153"/>
    </location>
</feature>
<feature type="region of interest" description="Disordered" evidence="1">
    <location>
        <begin position="49"/>
        <end position="71"/>
    </location>
</feature>
<keyword evidence="3" id="KW-1185">Reference proteome</keyword>
<gene>
    <name evidence="2" type="ORF">SLS56_003258</name>
</gene>
<sequence>MHLSLLEGNYERAGRAWKILLTAEKLRHRVEERDHSRWGINAEMRLRGTSGSKRDVDHASQAPPSDVDDSMFSEDGFKAARMHYERLILEYPFQQSHPQATNALTFYSAMFSLWIYEASQTSRVAIAAAEESDSAQEDDESDDTEDAPNRNVSRREARILAARADELRRAQEIAARLDDLLSSPHFDKRADLLHLRGMVTIWIGDLISEIQQSERSAHDEASLEDAETNGGAAREAHIAKARELFNRAKANGGRLSEGAKQVLGDVED</sequence>
<dbReference type="InterPro" id="IPR053029">
    <property type="entry name" value="RNA_pol_I-specific_init_factor"/>
</dbReference>
<evidence type="ECO:0000313" key="3">
    <source>
        <dbReference type="Proteomes" id="UP001521116"/>
    </source>
</evidence>
<accession>A0ABR3T0N7</accession>
<feature type="compositionally biased region" description="Acidic residues" evidence="1">
    <location>
        <begin position="130"/>
        <end position="146"/>
    </location>
</feature>
<dbReference type="PANTHER" id="PTHR28244">
    <property type="entry name" value="RNA POLYMERASE I-SPECIFIC TRANSCRIPTION INITIATION FACTOR RRN11"/>
    <property type="match status" value="1"/>
</dbReference>
<protein>
    <submittedName>
        <fullName evidence="2">Uncharacterized protein</fullName>
    </submittedName>
</protein>
<proteinExistence type="predicted"/>